<evidence type="ECO:0000313" key="2">
    <source>
        <dbReference type="EMBL" id="VFU15096.1"/>
    </source>
</evidence>
<dbReference type="GO" id="GO:0015628">
    <property type="term" value="P:protein secretion by the type II secretion system"/>
    <property type="evidence" value="ECO:0007669"/>
    <property type="project" value="InterPro"/>
</dbReference>
<keyword evidence="1" id="KW-0812">Transmembrane</keyword>
<name>A0A485M2V5_9ZZZZ</name>
<dbReference type="AlphaFoldDB" id="A0A485M2V5"/>
<evidence type="ECO:0000256" key="1">
    <source>
        <dbReference type="SAM" id="Phobius"/>
    </source>
</evidence>
<feature type="transmembrane region" description="Helical" evidence="1">
    <location>
        <begin position="20"/>
        <end position="41"/>
    </location>
</feature>
<gene>
    <name evidence="2" type="ORF">SCFA_390018</name>
</gene>
<dbReference type="EMBL" id="CAADRM010000102">
    <property type="protein sequence ID" value="VFU15096.1"/>
    <property type="molecule type" value="Genomic_DNA"/>
</dbReference>
<dbReference type="GO" id="GO:0015627">
    <property type="term" value="C:type II protein secretion system complex"/>
    <property type="evidence" value="ECO:0007669"/>
    <property type="project" value="InterPro"/>
</dbReference>
<reference evidence="2" key="1">
    <citation type="submission" date="2019-03" db="EMBL/GenBank/DDBJ databases">
        <authorList>
            <person name="Hao L."/>
        </authorList>
    </citation>
    <scope>NUCLEOTIDE SEQUENCE</scope>
</reference>
<dbReference type="InterPro" id="IPR007690">
    <property type="entry name" value="T2SS_GspM"/>
</dbReference>
<keyword evidence="1" id="KW-1133">Transmembrane helix</keyword>
<proteinExistence type="predicted"/>
<dbReference type="Pfam" id="PF04612">
    <property type="entry name" value="T2SSM"/>
    <property type="match status" value="1"/>
</dbReference>
<protein>
    <submittedName>
        <fullName evidence="2">General secretion pathway, M protein</fullName>
    </submittedName>
</protein>
<organism evidence="2">
    <name type="scientific">anaerobic digester metagenome</name>
    <dbReference type="NCBI Taxonomy" id="1263854"/>
    <lineage>
        <taxon>unclassified sequences</taxon>
        <taxon>metagenomes</taxon>
        <taxon>ecological metagenomes</taxon>
    </lineage>
</organism>
<accession>A0A485M2V5</accession>
<sequence length="174" mass="19870">MYQKIERYLKSLSKRERLILLIAGVVLGVFILTVGVVSPVMEYRARLNSSVKAHDRELKRVYELSSRIRAADSVTKAPGAAQSADFTLFGFLEELAARVKVNDRIEYMKPISESGGSTRESVEVKIRSVFQDDLISLLYDIEHSPHPLKIKRLNIRRVERDNCLDVTFQVVRYG</sequence>
<keyword evidence="1" id="KW-0472">Membrane</keyword>